<dbReference type="AlphaFoldDB" id="A0A6P0UFS2"/>
<evidence type="ECO:0000259" key="4">
    <source>
        <dbReference type="PROSITE" id="PS01124"/>
    </source>
</evidence>
<evidence type="ECO:0000313" key="6">
    <source>
        <dbReference type="Proteomes" id="UP000468581"/>
    </source>
</evidence>
<dbReference type="PROSITE" id="PS01124">
    <property type="entry name" value="HTH_ARAC_FAMILY_2"/>
    <property type="match status" value="1"/>
</dbReference>
<protein>
    <submittedName>
        <fullName evidence="5">Helix-turn-helix domain-containing protein</fullName>
    </submittedName>
</protein>
<gene>
    <name evidence="5" type="ORF">GWK08_01405</name>
</gene>
<feature type="domain" description="HTH araC/xylS-type" evidence="4">
    <location>
        <begin position="155"/>
        <end position="259"/>
    </location>
</feature>
<sequence length="272" mass="32273">MLFRSTCPNHKELKKYIQYILFNKSTDAANKSSFTSFPNNNITLCIVQGKQVIRDVSSNSYQEKKAITSYLTGLYMKPNSFHVEGELDEICIEFTVAGYYRFFPFPSRKFMLTDDILTEAFGKESVFFFENVFEEPDFDRRADLIESFLARNLRDHKTSFIENVINSIDHYGFTKLEEVKTYFNCSEKKLYRAFKEYYELSPKEYLQLLRFRRSLMEINDLRNHSLTDISYKCGYYDQSHFIKEFKRFSDTNPKILRDQIRDIDGNVLITVS</sequence>
<evidence type="ECO:0000256" key="1">
    <source>
        <dbReference type="ARBA" id="ARBA00023015"/>
    </source>
</evidence>
<dbReference type="PANTHER" id="PTHR46796:SF13">
    <property type="entry name" value="HTH-TYPE TRANSCRIPTIONAL ACTIVATOR RHAS"/>
    <property type="match status" value="1"/>
</dbReference>
<evidence type="ECO:0000313" key="5">
    <source>
        <dbReference type="EMBL" id="NER12085.1"/>
    </source>
</evidence>
<dbReference type="InterPro" id="IPR050204">
    <property type="entry name" value="AraC_XylS_family_regulators"/>
</dbReference>
<dbReference type="PANTHER" id="PTHR46796">
    <property type="entry name" value="HTH-TYPE TRANSCRIPTIONAL ACTIVATOR RHAS-RELATED"/>
    <property type="match status" value="1"/>
</dbReference>
<keyword evidence="6" id="KW-1185">Reference proteome</keyword>
<dbReference type="EMBL" id="JAABOO010000001">
    <property type="protein sequence ID" value="NER12085.1"/>
    <property type="molecule type" value="Genomic_DNA"/>
</dbReference>
<dbReference type="InterPro" id="IPR009057">
    <property type="entry name" value="Homeodomain-like_sf"/>
</dbReference>
<dbReference type="GO" id="GO:0043565">
    <property type="term" value="F:sequence-specific DNA binding"/>
    <property type="evidence" value="ECO:0007669"/>
    <property type="project" value="InterPro"/>
</dbReference>
<evidence type="ECO:0000256" key="2">
    <source>
        <dbReference type="ARBA" id="ARBA00023125"/>
    </source>
</evidence>
<organism evidence="5 6">
    <name type="scientific">Leptobacterium flavescens</name>
    <dbReference type="NCBI Taxonomy" id="472055"/>
    <lineage>
        <taxon>Bacteria</taxon>
        <taxon>Pseudomonadati</taxon>
        <taxon>Bacteroidota</taxon>
        <taxon>Flavobacteriia</taxon>
        <taxon>Flavobacteriales</taxon>
        <taxon>Flavobacteriaceae</taxon>
        <taxon>Leptobacterium</taxon>
    </lineage>
</organism>
<keyword evidence="2" id="KW-0238">DNA-binding</keyword>
<name>A0A6P0UFS2_9FLAO</name>
<dbReference type="Proteomes" id="UP000468581">
    <property type="component" value="Unassembled WGS sequence"/>
</dbReference>
<dbReference type="SUPFAM" id="SSF46689">
    <property type="entry name" value="Homeodomain-like"/>
    <property type="match status" value="1"/>
</dbReference>
<dbReference type="InterPro" id="IPR018060">
    <property type="entry name" value="HTH_AraC"/>
</dbReference>
<reference evidence="5 6" key="1">
    <citation type="submission" date="2020-01" db="EMBL/GenBank/DDBJ databases">
        <title>Leptobacterium flavescens.</title>
        <authorList>
            <person name="Wang G."/>
        </authorList>
    </citation>
    <scope>NUCLEOTIDE SEQUENCE [LARGE SCALE GENOMIC DNA]</scope>
    <source>
        <strain evidence="5 6">KCTC 22160</strain>
    </source>
</reference>
<dbReference type="GO" id="GO:0003700">
    <property type="term" value="F:DNA-binding transcription factor activity"/>
    <property type="evidence" value="ECO:0007669"/>
    <property type="project" value="InterPro"/>
</dbReference>
<dbReference type="SMART" id="SM00342">
    <property type="entry name" value="HTH_ARAC"/>
    <property type="match status" value="1"/>
</dbReference>
<dbReference type="RefSeq" id="WP_163605122.1">
    <property type="nucleotide sequence ID" value="NZ_JAABOO010000001.1"/>
</dbReference>
<comment type="caution">
    <text evidence="5">The sequence shown here is derived from an EMBL/GenBank/DDBJ whole genome shotgun (WGS) entry which is preliminary data.</text>
</comment>
<keyword evidence="3" id="KW-0804">Transcription</keyword>
<keyword evidence="1" id="KW-0805">Transcription regulation</keyword>
<accession>A0A6P0UFS2</accession>
<dbReference type="Pfam" id="PF12833">
    <property type="entry name" value="HTH_18"/>
    <property type="match status" value="1"/>
</dbReference>
<dbReference type="Gene3D" id="1.10.10.60">
    <property type="entry name" value="Homeodomain-like"/>
    <property type="match status" value="1"/>
</dbReference>
<proteinExistence type="predicted"/>
<evidence type="ECO:0000256" key="3">
    <source>
        <dbReference type="ARBA" id="ARBA00023163"/>
    </source>
</evidence>